<gene>
    <name evidence="1" type="ORF">GZ085_01970</name>
</gene>
<protein>
    <submittedName>
        <fullName evidence="1">Uncharacterized protein</fullName>
    </submittedName>
</protein>
<sequence length="74" mass="8518">MEQLQPEKIELEIPTEFADMCAEIGLEPMHVLHGFIADLCHLRASPFVTNGSDERMMAEQYFSRTYGESFDCPY</sequence>
<evidence type="ECO:0000313" key="1">
    <source>
        <dbReference type="EMBL" id="NDP47157.1"/>
    </source>
</evidence>
<dbReference type="AlphaFoldDB" id="A0A7C9JVG2"/>
<dbReference type="Proteomes" id="UP000483432">
    <property type="component" value="Unassembled WGS sequence"/>
</dbReference>
<evidence type="ECO:0000313" key="2">
    <source>
        <dbReference type="Proteomes" id="UP000483432"/>
    </source>
</evidence>
<dbReference type="EMBL" id="JAAFGW010000016">
    <property type="protein sequence ID" value="NDP47157.1"/>
    <property type="molecule type" value="Genomic_DNA"/>
</dbReference>
<proteinExistence type="predicted"/>
<reference evidence="1 2" key="1">
    <citation type="submission" date="2019-09" db="EMBL/GenBank/DDBJ databases">
        <title>H2 Metabolism Revealed by Metagenomic Analysis in Subglacial Sediment of East Antarctica.</title>
        <authorList>
            <person name="Yang Z."/>
            <person name="Zhang Y."/>
            <person name="Lv Y."/>
            <person name="Yan W."/>
            <person name="Xiao X."/>
            <person name="Sun B."/>
            <person name="Ma H."/>
        </authorList>
    </citation>
    <scope>NUCLEOTIDE SEQUENCE [LARGE SCALE GENOMIC DNA]</scope>
    <source>
        <strain evidence="1">Bin2_2</strain>
    </source>
</reference>
<comment type="caution">
    <text evidence="1">The sequence shown here is derived from an EMBL/GenBank/DDBJ whole genome shotgun (WGS) entry which is preliminary data.</text>
</comment>
<organism evidence="1 2">
    <name type="scientific">Sulfuriferula multivorans</name>
    <dbReference type="NCBI Taxonomy" id="1559896"/>
    <lineage>
        <taxon>Bacteria</taxon>
        <taxon>Pseudomonadati</taxon>
        <taxon>Pseudomonadota</taxon>
        <taxon>Betaproteobacteria</taxon>
        <taxon>Nitrosomonadales</taxon>
        <taxon>Sulfuricellaceae</taxon>
        <taxon>Sulfuriferula</taxon>
    </lineage>
</organism>
<name>A0A7C9JVG2_9PROT</name>
<accession>A0A7C9JVG2</accession>